<keyword evidence="5" id="KW-0285">Flavoprotein</keyword>
<evidence type="ECO:0000256" key="16">
    <source>
        <dbReference type="ARBA" id="ARBA00048934"/>
    </source>
</evidence>
<reference evidence="22 23" key="1">
    <citation type="submission" date="2018-04" db="EMBL/GenBank/DDBJ databases">
        <title>The genome of golden apple snail Pomacea canaliculata provides insight into stress tolerance and invasive adaptation.</title>
        <authorList>
            <person name="Liu C."/>
            <person name="Liu B."/>
            <person name="Ren Y."/>
            <person name="Zhang Y."/>
            <person name="Wang H."/>
            <person name="Li S."/>
            <person name="Jiang F."/>
            <person name="Yin L."/>
            <person name="Zhang G."/>
            <person name="Qian W."/>
            <person name="Fan W."/>
        </authorList>
    </citation>
    <scope>NUCLEOTIDE SEQUENCE [LARGE SCALE GENOMIC DNA]</scope>
    <source>
        <strain evidence="22">SZHN2017</strain>
        <tissue evidence="22">Muscle</tissue>
    </source>
</reference>
<dbReference type="GO" id="GO:0005737">
    <property type="term" value="C:cytoplasm"/>
    <property type="evidence" value="ECO:0007669"/>
    <property type="project" value="UniProtKB-SubCell"/>
</dbReference>
<evidence type="ECO:0000256" key="4">
    <source>
        <dbReference type="ARBA" id="ARBA00022490"/>
    </source>
</evidence>
<keyword evidence="4" id="KW-0963">Cytoplasm</keyword>
<dbReference type="InterPro" id="IPR035587">
    <property type="entry name" value="DUS-like_FMN-bd"/>
</dbReference>
<evidence type="ECO:0000256" key="1">
    <source>
        <dbReference type="ARBA" id="ARBA00001917"/>
    </source>
</evidence>
<keyword evidence="7" id="KW-0819">tRNA processing</keyword>
<evidence type="ECO:0000256" key="15">
    <source>
        <dbReference type="ARBA" id="ARBA00047652"/>
    </source>
</evidence>
<dbReference type="InterPro" id="IPR013785">
    <property type="entry name" value="Aldolase_TIM"/>
</dbReference>
<dbReference type="GO" id="GO:0050660">
    <property type="term" value="F:flavin adenine dinucleotide binding"/>
    <property type="evidence" value="ECO:0007669"/>
    <property type="project" value="InterPro"/>
</dbReference>
<dbReference type="OMA" id="ISPPVWQ"/>
<dbReference type="Gene3D" id="3.20.20.70">
    <property type="entry name" value="Aldolase class I"/>
    <property type="match status" value="1"/>
</dbReference>
<keyword evidence="6" id="KW-0288">FMN</keyword>
<dbReference type="PROSITE" id="PS01136">
    <property type="entry name" value="UPF0034"/>
    <property type="match status" value="1"/>
</dbReference>
<comment type="function">
    <text evidence="18">Catalyzes the synthesis of dihydrouridine, a modified base found in the D-loop of most tRNAs. Specifically modifies U16 and U17 in cytoplasmic tRNAs. Affects the level of some mature tRNA and thereby the total cellular translation.</text>
</comment>
<keyword evidence="23" id="KW-1185">Reference proteome</keyword>
<evidence type="ECO:0000256" key="7">
    <source>
        <dbReference type="ARBA" id="ARBA00022694"/>
    </source>
</evidence>
<dbReference type="PANTHER" id="PTHR11082:SF5">
    <property type="entry name" value="TRNA-DIHYDROURIDINE(16_17) SYNTHASE [NAD(P)(+)]-LIKE"/>
    <property type="match status" value="1"/>
</dbReference>
<dbReference type="EC" id="1.3.1.88" evidence="13"/>
<evidence type="ECO:0000313" key="23">
    <source>
        <dbReference type="Proteomes" id="UP000245119"/>
    </source>
</evidence>
<dbReference type="STRING" id="400727.A0A2T7PZI3"/>
<dbReference type="EMBL" id="PZQS01000001">
    <property type="protein sequence ID" value="PVD38819.1"/>
    <property type="molecule type" value="Genomic_DNA"/>
</dbReference>
<feature type="domain" description="DUS-like FMN-binding" evidence="21">
    <location>
        <begin position="21"/>
        <end position="314"/>
    </location>
</feature>
<keyword evidence="10" id="KW-0520">NAD</keyword>
<dbReference type="Proteomes" id="UP000245119">
    <property type="component" value="Linkage Group LG1"/>
</dbReference>
<name>A0A2T7PZI3_POMCA</name>
<evidence type="ECO:0000256" key="14">
    <source>
        <dbReference type="ARBA" id="ARBA00047287"/>
    </source>
</evidence>
<evidence type="ECO:0000256" key="13">
    <source>
        <dbReference type="ARBA" id="ARBA00038890"/>
    </source>
</evidence>
<dbReference type="GO" id="GO:0005634">
    <property type="term" value="C:nucleus"/>
    <property type="evidence" value="ECO:0007669"/>
    <property type="project" value="UniProtKB-SubCell"/>
</dbReference>
<comment type="catalytic activity">
    <reaction evidence="17">
        <text>5,6-dihydrouridine(17) in tRNA + NADP(+) = uridine(17) in tRNA + NADPH + H(+)</text>
        <dbReference type="Rhea" id="RHEA:53368"/>
        <dbReference type="Rhea" id="RHEA-COMP:13541"/>
        <dbReference type="Rhea" id="RHEA-COMP:13542"/>
        <dbReference type="ChEBI" id="CHEBI:15378"/>
        <dbReference type="ChEBI" id="CHEBI:57783"/>
        <dbReference type="ChEBI" id="CHEBI:58349"/>
        <dbReference type="ChEBI" id="CHEBI:65315"/>
        <dbReference type="ChEBI" id="CHEBI:74443"/>
        <dbReference type="EC" id="1.3.1.88"/>
    </reaction>
    <physiologicalReaction direction="right-to-left" evidence="17">
        <dbReference type="Rhea" id="RHEA:53370"/>
    </physiologicalReaction>
</comment>
<protein>
    <recommendedName>
        <fullName evidence="19">tRNA-dihydrouridine(16/17) synthase [NAD(P)(+)]-like</fullName>
        <ecNumber evidence="13">1.3.1.88</ecNumber>
    </recommendedName>
    <alternativeName>
        <fullName evidence="20">tRNA-dihydrouridine synthase 1-like</fullName>
    </alternativeName>
</protein>
<comment type="caution">
    <text evidence="22">The sequence shown here is derived from an EMBL/GenBank/DDBJ whole genome shotgun (WGS) entry which is preliminary data.</text>
</comment>
<dbReference type="SUPFAM" id="SSF51395">
    <property type="entry name" value="FMN-linked oxidoreductases"/>
    <property type="match status" value="1"/>
</dbReference>
<organism evidence="22 23">
    <name type="scientific">Pomacea canaliculata</name>
    <name type="common">Golden apple snail</name>
    <dbReference type="NCBI Taxonomy" id="400727"/>
    <lineage>
        <taxon>Eukaryota</taxon>
        <taxon>Metazoa</taxon>
        <taxon>Spiralia</taxon>
        <taxon>Lophotrochozoa</taxon>
        <taxon>Mollusca</taxon>
        <taxon>Gastropoda</taxon>
        <taxon>Caenogastropoda</taxon>
        <taxon>Architaenioglossa</taxon>
        <taxon>Ampullarioidea</taxon>
        <taxon>Ampullariidae</taxon>
        <taxon>Pomacea</taxon>
    </lineage>
</organism>
<evidence type="ECO:0000313" key="22">
    <source>
        <dbReference type="EMBL" id="PVD38819.1"/>
    </source>
</evidence>
<comment type="cofactor">
    <cofactor evidence="1">
        <name>FMN</name>
        <dbReference type="ChEBI" id="CHEBI:58210"/>
    </cofactor>
</comment>
<evidence type="ECO:0000256" key="5">
    <source>
        <dbReference type="ARBA" id="ARBA00022630"/>
    </source>
</evidence>
<evidence type="ECO:0000256" key="8">
    <source>
        <dbReference type="ARBA" id="ARBA00022857"/>
    </source>
</evidence>
<evidence type="ECO:0000256" key="11">
    <source>
        <dbReference type="ARBA" id="ARBA00023242"/>
    </source>
</evidence>
<evidence type="ECO:0000256" key="6">
    <source>
        <dbReference type="ARBA" id="ARBA00022643"/>
    </source>
</evidence>
<evidence type="ECO:0000256" key="3">
    <source>
        <dbReference type="ARBA" id="ARBA00004496"/>
    </source>
</evidence>
<dbReference type="FunFam" id="3.20.20.70:FF:000081">
    <property type="entry name" value="Dihydrouridine synthase 1 like"/>
    <property type="match status" value="1"/>
</dbReference>
<dbReference type="InterPro" id="IPR018517">
    <property type="entry name" value="tRNA_hU_synthase_CS"/>
</dbReference>
<comment type="catalytic activity">
    <reaction evidence="16">
        <text>5,6-dihydrouridine(16) in tRNA + NAD(+) = uridine(16) in tRNA + NADH + H(+)</text>
        <dbReference type="Rhea" id="RHEA:53380"/>
        <dbReference type="Rhea" id="RHEA-COMP:13543"/>
        <dbReference type="Rhea" id="RHEA-COMP:13544"/>
        <dbReference type="ChEBI" id="CHEBI:15378"/>
        <dbReference type="ChEBI" id="CHEBI:57540"/>
        <dbReference type="ChEBI" id="CHEBI:57945"/>
        <dbReference type="ChEBI" id="CHEBI:65315"/>
        <dbReference type="ChEBI" id="CHEBI:74443"/>
        <dbReference type="EC" id="1.3.1.88"/>
    </reaction>
    <physiologicalReaction direction="right-to-left" evidence="16">
        <dbReference type="Rhea" id="RHEA:53382"/>
    </physiologicalReaction>
</comment>
<sequence length="521" mass="59195">MAKPGGFDFWRTNLRSAKLVVAPMVDQSELAWRMLSRRYGAQLCYTPMLHASVFIRDVNYQRESLQSCEGDRPLIVQFCANDPNTLLAAGKIVEDKCDAIDLNIGCPQSIARRGHYGAFLQDEWDLLRDMVKICHENLKVPITCKIRVFPSVEKTVKYAKMLESAGCQLLTVHGRTIDQKGVHTGLADWNIIKAVKNAVNIPVFANGNIQYMEDVYRCLEETGAEGVMTAEGNLHNPALFHGLSPPIWEMAEEYLDFVEKYPCVSSYVRGHLFKLFHHALHIHRDIRDAVASVRTVAEFREVTMKLKEKCQDDINEFEKNPEKFISNLPYPYWICQPYVRPGPDTPSDPEKRELREQLNQQKAECLERIKEDGLSKKQLKKRLKNPSKNFDPNKKQKFDTCSACANPRGLKCAFGLCKGCCRNKASKEILDCECHKMQYKTKAALKDDALPYNNDKHLPEMKNDGLVLEKAHLENCENKLEAKRDSTCQDTTPLISNACLENSADNVGPRKIASTENTHPS</sequence>
<dbReference type="PANTHER" id="PTHR11082">
    <property type="entry name" value="TRNA-DIHYDROURIDINE SYNTHASE"/>
    <property type="match status" value="1"/>
</dbReference>
<evidence type="ECO:0000256" key="10">
    <source>
        <dbReference type="ARBA" id="ARBA00023027"/>
    </source>
</evidence>
<accession>A0A2T7PZI3</accession>
<evidence type="ECO:0000256" key="18">
    <source>
        <dbReference type="ARBA" id="ARBA00053643"/>
    </source>
</evidence>
<evidence type="ECO:0000256" key="12">
    <source>
        <dbReference type="ARBA" id="ARBA00038313"/>
    </source>
</evidence>
<dbReference type="AlphaFoldDB" id="A0A2T7PZI3"/>
<keyword evidence="9" id="KW-0560">Oxidoreductase</keyword>
<comment type="similarity">
    <text evidence="12">Belongs to the Dus family. Dus1 subfamily.</text>
</comment>
<evidence type="ECO:0000256" key="19">
    <source>
        <dbReference type="ARBA" id="ARBA00068883"/>
    </source>
</evidence>
<evidence type="ECO:0000256" key="9">
    <source>
        <dbReference type="ARBA" id="ARBA00023002"/>
    </source>
</evidence>
<keyword evidence="8" id="KW-0521">NADP</keyword>
<dbReference type="OrthoDB" id="272303at2759"/>
<evidence type="ECO:0000259" key="21">
    <source>
        <dbReference type="Pfam" id="PF01207"/>
    </source>
</evidence>
<evidence type="ECO:0000256" key="17">
    <source>
        <dbReference type="ARBA" id="ARBA00049467"/>
    </source>
</evidence>
<comment type="catalytic activity">
    <reaction evidence="14">
        <text>5,6-dihydrouridine(17) in tRNA + NAD(+) = uridine(17) in tRNA + NADH + H(+)</text>
        <dbReference type="Rhea" id="RHEA:53372"/>
        <dbReference type="Rhea" id="RHEA-COMP:13541"/>
        <dbReference type="Rhea" id="RHEA-COMP:13542"/>
        <dbReference type="ChEBI" id="CHEBI:15378"/>
        <dbReference type="ChEBI" id="CHEBI:57540"/>
        <dbReference type="ChEBI" id="CHEBI:57945"/>
        <dbReference type="ChEBI" id="CHEBI:65315"/>
        <dbReference type="ChEBI" id="CHEBI:74443"/>
        <dbReference type="EC" id="1.3.1.88"/>
    </reaction>
    <physiologicalReaction direction="right-to-left" evidence="14">
        <dbReference type="Rhea" id="RHEA:53374"/>
    </physiologicalReaction>
</comment>
<keyword evidence="11" id="KW-0539">Nucleus</keyword>
<dbReference type="CDD" id="cd02801">
    <property type="entry name" value="DUS_like_FMN"/>
    <property type="match status" value="1"/>
</dbReference>
<evidence type="ECO:0000256" key="2">
    <source>
        <dbReference type="ARBA" id="ARBA00004123"/>
    </source>
</evidence>
<gene>
    <name evidence="22" type="ORF">C0Q70_01442</name>
</gene>
<dbReference type="Pfam" id="PF01207">
    <property type="entry name" value="Dus"/>
    <property type="match status" value="1"/>
</dbReference>
<dbReference type="GO" id="GO:0017150">
    <property type="term" value="F:tRNA dihydrouridine synthase activity"/>
    <property type="evidence" value="ECO:0007669"/>
    <property type="project" value="InterPro"/>
</dbReference>
<comment type="catalytic activity">
    <reaction evidence="15">
        <text>5,6-dihydrouridine(16) in tRNA + NADP(+) = uridine(16) in tRNA + NADPH + H(+)</text>
        <dbReference type="Rhea" id="RHEA:53376"/>
        <dbReference type="Rhea" id="RHEA-COMP:13543"/>
        <dbReference type="Rhea" id="RHEA-COMP:13544"/>
        <dbReference type="ChEBI" id="CHEBI:15378"/>
        <dbReference type="ChEBI" id="CHEBI:57783"/>
        <dbReference type="ChEBI" id="CHEBI:58349"/>
        <dbReference type="ChEBI" id="CHEBI:65315"/>
        <dbReference type="ChEBI" id="CHEBI:74443"/>
        <dbReference type="EC" id="1.3.1.88"/>
    </reaction>
    <physiologicalReaction direction="right-to-left" evidence="15">
        <dbReference type="Rhea" id="RHEA:53378"/>
    </physiologicalReaction>
</comment>
<proteinExistence type="inferred from homology"/>
<evidence type="ECO:0000256" key="20">
    <source>
        <dbReference type="ARBA" id="ARBA00077078"/>
    </source>
</evidence>
<comment type="subcellular location">
    <subcellularLocation>
        <location evidence="3">Cytoplasm</location>
    </subcellularLocation>
    <subcellularLocation>
        <location evidence="2">Nucleus</location>
    </subcellularLocation>
</comment>